<dbReference type="OrthoDB" id="68306at2"/>
<keyword evidence="1" id="KW-0732">Signal</keyword>
<dbReference type="AlphaFoldDB" id="A0A1U7P0E2"/>
<dbReference type="Proteomes" id="UP000186607">
    <property type="component" value="Unassembled WGS sequence"/>
</dbReference>
<keyword evidence="3" id="KW-1185">Reference proteome</keyword>
<name>A0A1U7P0E2_9DEIO</name>
<gene>
    <name evidence="2" type="ORF">BOO71_0005224</name>
</gene>
<evidence type="ECO:0000313" key="3">
    <source>
        <dbReference type="Proteomes" id="UP000186607"/>
    </source>
</evidence>
<proteinExistence type="predicted"/>
<reference evidence="2 3" key="1">
    <citation type="submission" date="2017-01" db="EMBL/GenBank/DDBJ databases">
        <title>Genome Analysis of Deinococcus marmoris KOPRI26562.</title>
        <authorList>
            <person name="Kim J.H."/>
            <person name="Oh H.-M."/>
        </authorList>
    </citation>
    <scope>NUCLEOTIDE SEQUENCE [LARGE SCALE GENOMIC DNA]</scope>
    <source>
        <strain evidence="2 3">KOPRI26562</strain>
    </source>
</reference>
<feature type="chain" id="PRO_5010517591" description="Spore coat protein U domain-containing protein" evidence="1">
    <location>
        <begin position="20"/>
        <end position="168"/>
    </location>
</feature>
<dbReference type="EMBL" id="MSTI01000063">
    <property type="protein sequence ID" value="OLV18630.1"/>
    <property type="molecule type" value="Genomic_DNA"/>
</dbReference>
<sequence>MFKVVTALLPLLLVPSALAASATATIPVNATTQSACQFDTANNSPTIDLPDYEAALASTYVADQAQVSISVYCNKGTPLSARKIGGSALATTRASAVTIPLALDGVANNPTVNALVWYTVGGSNTVPNGAFKGATRYVSVVRSGWPQAAQFSTPTGFYSGTVDFTVEF</sequence>
<evidence type="ECO:0000256" key="1">
    <source>
        <dbReference type="SAM" id="SignalP"/>
    </source>
</evidence>
<evidence type="ECO:0008006" key="4">
    <source>
        <dbReference type="Google" id="ProtNLM"/>
    </source>
</evidence>
<protein>
    <recommendedName>
        <fullName evidence="4">Spore coat protein U domain-containing protein</fullName>
    </recommendedName>
</protein>
<feature type="signal peptide" evidence="1">
    <location>
        <begin position="1"/>
        <end position="19"/>
    </location>
</feature>
<accession>A0A1U7P0E2</accession>
<evidence type="ECO:0000313" key="2">
    <source>
        <dbReference type="EMBL" id="OLV18630.1"/>
    </source>
</evidence>
<comment type="caution">
    <text evidence="2">The sequence shown here is derived from an EMBL/GenBank/DDBJ whole genome shotgun (WGS) entry which is preliminary data.</text>
</comment>
<organism evidence="2 3">
    <name type="scientific">Deinococcus marmoris</name>
    <dbReference type="NCBI Taxonomy" id="249408"/>
    <lineage>
        <taxon>Bacteria</taxon>
        <taxon>Thermotogati</taxon>
        <taxon>Deinococcota</taxon>
        <taxon>Deinococci</taxon>
        <taxon>Deinococcales</taxon>
        <taxon>Deinococcaceae</taxon>
        <taxon>Deinococcus</taxon>
    </lineage>
</organism>
<dbReference type="RefSeq" id="WP_075831606.1">
    <property type="nucleotide sequence ID" value="NZ_MSTI01000063.1"/>
</dbReference>
<dbReference type="STRING" id="249408.BOO71_0005224"/>